<evidence type="ECO:0000256" key="2">
    <source>
        <dbReference type="SAM" id="MobiDB-lite"/>
    </source>
</evidence>
<accession>V6LQS6</accession>
<name>V6LQS6_9EUKA</name>
<keyword evidence="6" id="KW-1185">Reference proteome</keyword>
<proteinExistence type="predicted"/>
<dbReference type="AlphaFoldDB" id="V6LQS6"/>
<keyword evidence="3" id="KW-0812">Transmembrane</keyword>
<keyword evidence="3" id="KW-1133">Transmembrane helix</keyword>
<evidence type="ECO:0000313" key="6">
    <source>
        <dbReference type="Proteomes" id="UP000018208"/>
    </source>
</evidence>
<dbReference type="EMBL" id="KI546057">
    <property type="protein sequence ID" value="EST46935.1"/>
    <property type="molecule type" value="Genomic_DNA"/>
</dbReference>
<evidence type="ECO:0000313" key="5">
    <source>
        <dbReference type="EMBL" id="KAH0571171.1"/>
    </source>
</evidence>
<evidence type="ECO:0000256" key="1">
    <source>
        <dbReference type="SAM" id="Coils"/>
    </source>
</evidence>
<dbReference type="EMBL" id="AUWU02000007">
    <property type="protein sequence ID" value="KAH0571171.1"/>
    <property type="molecule type" value="Genomic_DNA"/>
</dbReference>
<organism evidence="4">
    <name type="scientific">Spironucleus salmonicida</name>
    <dbReference type="NCBI Taxonomy" id="348837"/>
    <lineage>
        <taxon>Eukaryota</taxon>
        <taxon>Metamonada</taxon>
        <taxon>Diplomonadida</taxon>
        <taxon>Hexamitidae</taxon>
        <taxon>Hexamitinae</taxon>
        <taxon>Spironucleus</taxon>
    </lineage>
</organism>
<evidence type="ECO:0000313" key="4">
    <source>
        <dbReference type="EMBL" id="EST46935.1"/>
    </source>
</evidence>
<dbReference type="VEuPathDB" id="GiardiaDB:SS50377_27471"/>
<gene>
    <name evidence="4" type="ORF">SS50377_13092</name>
    <name evidence="5" type="ORF">SS50377_27471</name>
</gene>
<feature type="coiled-coil region" evidence="1">
    <location>
        <begin position="73"/>
        <end position="195"/>
    </location>
</feature>
<dbReference type="Proteomes" id="UP000018208">
    <property type="component" value="Unassembled WGS sequence"/>
</dbReference>
<reference evidence="5" key="2">
    <citation type="submission" date="2020-12" db="EMBL/GenBank/DDBJ databases">
        <title>New Spironucleus salmonicida genome in near-complete chromosomes.</title>
        <authorList>
            <person name="Xu F."/>
            <person name="Kurt Z."/>
            <person name="Jimenez-Gonzalez A."/>
            <person name="Astvaldsson A."/>
            <person name="Andersson J.O."/>
            <person name="Svard S.G."/>
        </authorList>
    </citation>
    <scope>NUCLEOTIDE SEQUENCE</scope>
    <source>
        <strain evidence="5">ATCC 50377</strain>
    </source>
</reference>
<feature type="region of interest" description="Disordered" evidence="2">
    <location>
        <begin position="1"/>
        <end position="24"/>
    </location>
</feature>
<evidence type="ECO:0000256" key="3">
    <source>
        <dbReference type="SAM" id="Phobius"/>
    </source>
</evidence>
<keyword evidence="1" id="KW-0175">Coiled coil</keyword>
<feature type="compositionally biased region" description="Polar residues" evidence="2">
    <location>
        <begin position="1"/>
        <end position="18"/>
    </location>
</feature>
<protein>
    <submittedName>
        <fullName evidence="4">Uncharacterized protein</fullName>
    </submittedName>
</protein>
<sequence length="237" mass="27462">MQKSEVSPCNTATLGNLNSSIRTPSTRISRMPETEKLLQREITERVKVEDKLGMVFEELKSLKSNANYQELTIEQMKTQSEQLKRNYEVEIEILRTASHEKDDIIQEIEDENNEILNNLETLEKAQMEAETNLEILEKEISQLENTHELLNAEQKEKQIMIEKLNLDLQQQQKNTEKILHEKQKLEDLIEDKKSKFGESETDLSTKLQDLKKKSRLSKMFGVCLLAIFGASLAVQIQ</sequence>
<feature type="transmembrane region" description="Helical" evidence="3">
    <location>
        <begin position="216"/>
        <end position="236"/>
    </location>
</feature>
<keyword evidence="3" id="KW-0472">Membrane</keyword>
<reference evidence="4 5" key="1">
    <citation type="journal article" date="2014" name="PLoS Genet.">
        <title>The Genome of Spironucleus salmonicida Highlights a Fish Pathogen Adapted to Fluctuating Environments.</title>
        <authorList>
            <person name="Xu F."/>
            <person name="Jerlstrom-Hultqvist J."/>
            <person name="Einarsson E."/>
            <person name="Astvaldsson A."/>
            <person name="Svard S.G."/>
            <person name="Andersson J.O."/>
        </authorList>
    </citation>
    <scope>NUCLEOTIDE SEQUENCE</scope>
    <source>
        <strain evidence="5">ATCC 50377</strain>
    </source>
</reference>